<organism evidence="1 2">
    <name type="scientific">Paenibacillus polymyxa</name>
    <name type="common">Bacillus polymyxa</name>
    <dbReference type="NCBI Taxonomy" id="1406"/>
    <lineage>
        <taxon>Bacteria</taxon>
        <taxon>Bacillati</taxon>
        <taxon>Bacillota</taxon>
        <taxon>Bacilli</taxon>
        <taxon>Bacillales</taxon>
        <taxon>Paenibacillaceae</taxon>
        <taxon>Paenibacillus</taxon>
    </lineage>
</organism>
<name>A0A8I1LQH1_PAEPO</name>
<evidence type="ECO:0000313" key="2">
    <source>
        <dbReference type="Proteomes" id="UP000650605"/>
    </source>
</evidence>
<gene>
    <name evidence="1" type="ORF">JDW19_11050</name>
</gene>
<dbReference type="RefSeq" id="WP_165148783.1">
    <property type="nucleotide sequence ID" value="NZ_JAEHFQ010000005.1"/>
</dbReference>
<reference evidence="1" key="1">
    <citation type="submission" date="2020-12" db="EMBL/GenBank/DDBJ databases">
        <title>Paenibacillus polymyxa LMG 27872: a double-edged sword.</title>
        <authorList>
            <person name="Langendries S."/>
            <person name="Garcia Mendez S."/>
            <person name="Beirinckx S."/>
            <person name="Viaene T."/>
            <person name="Baeyen S."/>
            <person name="Goeminne G."/>
            <person name="Willems A."/>
            <person name="Debode J."/>
            <person name="Goormachtig S."/>
        </authorList>
    </citation>
    <scope>NUCLEOTIDE SEQUENCE</scope>
    <source>
        <strain evidence="1">LMG 27872</strain>
    </source>
</reference>
<accession>A0A8I1LQH1</accession>
<proteinExistence type="predicted"/>
<dbReference type="EMBL" id="JAEHFQ010000005">
    <property type="protein sequence ID" value="MBM0633669.1"/>
    <property type="molecule type" value="Genomic_DNA"/>
</dbReference>
<comment type="caution">
    <text evidence="1">The sequence shown here is derived from an EMBL/GenBank/DDBJ whole genome shotgun (WGS) entry which is preliminary data.</text>
</comment>
<dbReference type="Proteomes" id="UP000650605">
    <property type="component" value="Unassembled WGS sequence"/>
</dbReference>
<protein>
    <submittedName>
        <fullName evidence="1">Uncharacterized protein</fullName>
    </submittedName>
</protein>
<evidence type="ECO:0000313" key="1">
    <source>
        <dbReference type="EMBL" id="MBM0633669.1"/>
    </source>
</evidence>
<dbReference type="AlphaFoldDB" id="A0A8I1LQH1"/>
<sequence>MQQYYFDDQGRFVIENFAQAKPFSSFLPGIAGVQGIPLWAYYVNRGQGIASFGVEDKNGAIMEFFPANRTAPLLLAVLMLMQVCMERDISRG</sequence>